<organism evidence="1 2">
    <name type="scientific">Dryococelus australis</name>
    <dbReference type="NCBI Taxonomy" id="614101"/>
    <lineage>
        <taxon>Eukaryota</taxon>
        <taxon>Metazoa</taxon>
        <taxon>Ecdysozoa</taxon>
        <taxon>Arthropoda</taxon>
        <taxon>Hexapoda</taxon>
        <taxon>Insecta</taxon>
        <taxon>Pterygota</taxon>
        <taxon>Neoptera</taxon>
        <taxon>Polyneoptera</taxon>
        <taxon>Phasmatodea</taxon>
        <taxon>Verophasmatodea</taxon>
        <taxon>Anareolatae</taxon>
        <taxon>Phasmatidae</taxon>
        <taxon>Eurycanthinae</taxon>
        <taxon>Dryococelus</taxon>
    </lineage>
</organism>
<dbReference type="Proteomes" id="UP001159363">
    <property type="component" value="Chromosome 6"/>
</dbReference>
<name>A0ABQ9H6C3_9NEOP</name>
<gene>
    <name evidence="1" type="ORF">PR048_020458</name>
</gene>
<protein>
    <recommendedName>
        <fullName evidence="3">DUF4371 domain-containing protein</fullName>
    </recommendedName>
</protein>
<evidence type="ECO:0000313" key="2">
    <source>
        <dbReference type="Proteomes" id="UP001159363"/>
    </source>
</evidence>
<dbReference type="EMBL" id="JARBHB010000007">
    <property type="protein sequence ID" value="KAJ8879841.1"/>
    <property type="molecule type" value="Genomic_DNA"/>
</dbReference>
<proteinExistence type="predicted"/>
<evidence type="ECO:0000313" key="1">
    <source>
        <dbReference type="EMBL" id="KAJ8879841.1"/>
    </source>
</evidence>
<keyword evidence="2" id="KW-1185">Reference proteome</keyword>
<dbReference type="PANTHER" id="PTHR45913">
    <property type="entry name" value="EPM2A-INTERACTING PROTEIN 1"/>
    <property type="match status" value="1"/>
</dbReference>
<reference evidence="1 2" key="1">
    <citation type="submission" date="2023-02" db="EMBL/GenBank/DDBJ databases">
        <title>LHISI_Scaffold_Assembly.</title>
        <authorList>
            <person name="Stuart O.P."/>
            <person name="Cleave R."/>
            <person name="Magrath M.J.L."/>
            <person name="Mikheyev A.S."/>
        </authorList>
    </citation>
    <scope>NUCLEOTIDE SEQUENCE [LARGE SCALE GENOMIC DNA]</scope>
    <source>
        <strain evidence="1">Daus_M_001</strain>
        <tissue evidence="1">Leg muscle</tissue>
    </source>
</reference>
<sequence length="205" mass="24137">MIPFTYAEVVKECMHQSVKVMEGEETVKKYQKIPLSNDTVTRRCNELVNNISCHFVSELSQSNFFPLAADESTNISDVTQLSVFVRFFLMERDLWKNFPYHCIIHNTVLRAKLSKDFFPLLTEIAKQVTFLRARSALTHRNLKQFLNDLDSEFKDVFLYNNVRRLSKGQMLNRVWGLREEIVILKELMDTSEKRDHFLNLLRAPN</sequence>
<accession>A0ABQ9H6C3</accession>
<evidence type="ECO:0008006" key="3">
    <source>
        <dbReference type="Google" id="ProtNLM"/>
    </source>
</evidence>
<dbReference type="PANTHER" id="PTHR45913:SF5">
    <property type="entry name" value="GENERAL TRANSCRIPTION FACTOR II-I REPEAT DOMAIN-CONTAINING PROTEIN 2A-LIKE PROTEIN"/>
    <property type="match status" value="1"/>
</dbReference>
<comment type="caution">
    <text evidence="1">The sequence shown here is derived from an EMBL/GenBank/DDBJ whole genome shotgun (WGS) entry which is preliminary data.</text>
</comment>